<dbReference type="Proteomes" id="UP000317344">
    <property type="component" value="Chromosome"/>
</dbReference>
<dbReference type="AlphaFoldDB" id="A0A516X4Y7"/>
<dbReference type="InterPro" id="IPR001387">
    <property type="entry name" value="Cro/C1-type_HTH"/>
</dbReference>
<evidence type="ECO:0000313" key="3">
    <source>
        <dbReference type="Proteomes" id="UP000317344"/>
    </source>
</evidence>
<evidence type="ECO:0000259" key="1">
    <source>
        <dbReference type="PROSITE" id="PS50943"/>
    </source>
</evidence>
<proteinExistence type="predicted"/>
<dbReference type="GO" id="GO:0003677">
    <property type="term" value="F:DNA binding"/>
    <property type="evidence" value="ECO:0007669"/>
    <property type="project" value="InterPro"/>
</dbReference>
<dbReference type="KEGG" id="toy:FO059_13320"/>
<name>A0A516X4Y7_9ACTN</name>
<feature type="domain" description="HTH cro/C1-type" evidence="1">
    <location>
        <begin position="43"/>
        <end position="80"/>
    </location>
</feature>
<dbReference type="InterPro" id="IPR010982">
    <property type="entry name" value="Lambda_DNA-bd_dom_sf"/>
</dbReference>
<protein>
    <submittedName>
        <fullName evidence="2">Helix-turn-helix transcriptional regulator</fullName>
    </submittedName>
</protein>
<sequence>MDEATGLPDVVGRNAQAIRMRADAGTEAVAQVAREYGLRWSDSRVSALEKGKVSPTLPTLFALAQALGDVTGERISIADLVEHDGWVRLNADLDVRGAAIVSALRGEPLDLASGDVRGGVEELQDVAAKGIERAALDGRLPESVPRLFGHSRTVIRQLAQASGVAEERAAKSLGLNPASLAALSYHLWGRTLSEERDRRVGEGANAQHKGQVTRELRAELKAALDGDDQ</sequence>
<evidence type="ECO:0000313" key="2">
    <source>
        <dbReference type="EMBL" id="QDQ98114.1"/>
    </source>
</evidence>
<organism evidence="2 3">
    <name type="scientific">Tomitella fengzijianii</name>
    <dbReference type="NCBI Taxonomy" id="2597660"/>
    <lineage>
        <taxon>Bacteria</taxon>
        <taxon>Bacillati</taxon>
        <taxon>Actinomycetota</taxon>
        <taxon>Actinomycetes</taxon>
        <taxon>Mycobacteriales</taxon>
        <taxon>Tomitella</taxon>
    </lineage>
</organism>
<dbReference type="Gene3D" id="1.10.260.40">
    <property type="entry name" value="lambda repressor-like DNA-binding domains"/>
    <property type="match status" value="1"/>
</dbReference>
<dbReference type="Pfam" id="PF01381">
    <property type="entry name" value="HTH_3"/>
    <property type="match status" value="1"/>
</dbReference>
<dbReference type="SUPFAM" id="SSF47413">
    <property type="entry name" value="lambda repressor-like DNA-binding domains"/>
    <property type="match status" value="1"/>
</dbReference>
<keyword evidence="3" id="KW-1185">Reference proteome</keyword>
<dbReference type="RefSeq" id="WP_143909471.1">
    <property type="nucleotide sequence ID" value="NZ_CP041765.1"/>
</dbReference>
<dbReference type="EMBL" id="CP041765">
    <property type="protein sequence ID" value="QDQ98114.1"/>
    <property type="molecule type" value="Genomic_DNA"/>
</dbReference>
<reference evidence="2 3" key="2">
    <citation type="submission" date="2019-07" db="EMBL/GenBank/DDBJ databases">
        <authorList>
            <person name="Huang Y."/>
        </authorList>
    </citation>
    <scope>NUCLEOTIDE SEQUENCE [LARGE SCALE GENOMIC DNA]</scope>
    <source>
        <strain evidence="2 3">HY188</strain>
    </source>
</reference>
<dbReference type="OrthoDB" id="5117551at2"/>
<accession>A0A516X4Y7</accession>
<dbReference type="CDD" id="cd00093">
    <property type="entry name" value="HTH_XRE"/>
    <property type="match status" value="1"/>
</dbReference>
<gene>
    <name evidence="2" type="ORF">FO059_13320</name>
</gene>
<dbReference type="PROSITE" id="PS50943">
    <property type="entry name" value="HTH_CROC1"/>
    <property type="match status" value="1"/>
</dbReference>
<reference evidence="2 3" key="1">
    <citation type="submission" date="2019-07" db="EMBL/GenBank/DDBJ databases">
        <title>Tomitella cavernea sp. nov., an actinomycete isolated from soil.</title>
        <authorList>
            <person name="Cheng J."/>
        </authorList>
    </citation>
    <scope>NUCLEOTIDE SEQUENCE [LARGE SCALE GENOMIC DNA]</scope>
    <source>
        <strain evidence="2 3">HY188</strain>
    </source>
</reference>